<reference evidence="2" key="1">
    <citation type="submission" date="2021-01" db="EMBL/GenBank/DDBJ databases">
        <authorList>
            <person name="Kaushik A."/>
        </authorList>
    </citation>
    <scope>NUCLEOTIDE SEQUENCE</scope>
    <source>
        <strain evidence="2">AG1-1C</strain>
    </source>
</reference>
<name>A0A8H2X4M1_9AGAM</name>
<dbReference type="CDD" id="cd01846">
    <property type="entry name" value="fatty_acyltransferase_like"/>
    <property type="match status" value="1"/>
</dbReference>
<dbReference type="GO" id="GO:0016788">
    <property type="term" value="F:hydrolase activity, acting on ester bonds"/>
    <property type="evidence" value="ECO:0007669"/>
    <property type="project" value="InterPro"/>
</dbReference>
<comment type="caution">
    <text evidence="2">The sequence shown here is derived from an EMBL/GenBank/DDBJ whole genome shotgun (WGS) entry which is preliminary data.</text>
</comment>
<keyword evidence="1" id="KW-0378">Hydrolase</keyword>
<dbReference type="Gene3D" id="3.40.50.1110">
    <property type="entry name" value="SGNH hydrolase"/>
    <property type="match status" value="2"/>
</dbReference>
<proteinExistence type="predicted"/>
<accession>A0A8H2X4M1</accession>
<dbReference type="EMBL" id="CAJMWS010000318">
    <property type="protein sequence ID" value="CAE6417072.1"/>
    <property type="molecule type" value="Genomic_DNA"/>
</dbReference>
<evidence type="ECO:0000256" key="1">
    <source>
        <dbReference type="ARBA" id="ARBA00022801"/>
    </source>
</evidence>
<dbReference type="AlphaFoldDB" id="A0A8H2X4M1"/>
<sequence>MRVSQLLSTISITTAVSAFKWSQIKTILAFGDSYTFVQGTEGHPGYSFFGNRFNLTVTKDQVLNNEIVGNATSSGGTNWIEMVTNCYAGLPAKCPRALWNFAFAGADIDPSILTLHHNYTVDMTEQADQWVQAWKSGLIKAPTKSSLAAFFIGINDTGDVKSWTNITDWTAFWNTEMDSYFKVVDQVHDTGIRSFLFLNVPDRPISGTNPQIATFNFLLAQRVAAFKASKKDVYTILFDTSKLFASVLNNPTSYGFTNTTGYCQCSDPGYFWYTALVGASKWSETKTVLAFGDSYTSSAGTMGFPGYAFFGDRINLTVTAEQVQSGEIISNGTSSGGANWIQMITECYEGRPSECPRALWDFAFGGAPIDPDIVALEAEWIIPLTDQGVQWVQARNDSLLEAPGDSSLAAFFIGINDMLGVTSWKSITDWDAFWSGALDSYFGVVASTQFIPACLRSFLFLNVPSLDRAPGLAGNPDVANHAAQVQTFNSLLKKRISEFKASKCNVSVASFDINGLMDKVLDNPSEFGFTNTTGFCQCSDPKYFWHDPYHPTEKFHRLVANGVLSEVGKLI</sequence>
<dbReference type="InterPro" id="IPR036514">
    <property type="entry name" value="SGNH_hydro_sf"/>
</dbReference>
<dbReference type="SUPFAM" id="SSF52266">
    <property type="entry name" value="SGNH hydrolase"/>
    <property type="match status" value="2"/>
</dbReference>
<dbReference type="Proteomes" id="UP000663846">
    <property type="component" value="Unassembled WGS sequence"/>
</dbReference>
<evidence type="ECO:0008006" key="4">
    <source>
        <dbReference type="Google" id="ProtNLM"/>
    </source>
</evidence>
<evidence type="ECO:0000313" key="3">
    <source>
        <dbReference type="Proteomes" id="UP000663846"/>
    </source>
</evidence>
<dbReference type="InterPro" id="IPR001087">
    <property type="entry name" value="GDSL"/>
</dbReference>
<gene>
    <name evidence="2" type="ORF">RDB_LOCUS78497</name>
</gene>
<dbReference type="InterPro" id="IPR051058">
    <property type="entry name" value="GDSL_Est/Lipase"/>
</dbReference>
<organism evidence="2 3">
    <name type="scientific">Rhizoctonia solani</name>
    <dbReference type="NCBI Taxonomy" id="456999"/>
    <lineage>
        <taxon>Eukaryota</taxon>
        <taxon>Fungi</taxon>
        <taxon>Dikarya</taxon>
        <taxon>Basidiomycota</taxon>
        <taxon>Agaricomycotina</taxon>
        <taxon>Agaricomycetes</taxon>
        <taxon>Cantharellales</taxon>
        <taxon>Ceratobasidiaceae</taxon>
        <taxon>Rhizoctonia</taxon>
    </lineage>
</organism>
<evidence type="ECO:0000313" key="2">
    <source>
        <dbReference type="EMBL" id="CAE6417072.1"/>
    </source>
</evidence>
<dbReference type="PANTHER" id="PTHR45648">
    <property type="entry name" value="GDSL LIPASE/ACYLHYDROLASE FAMILY PROTEIN (AFU_ORTHOLOGUE AFUA_4G14700)"/>
    <property type="match status" value="1"/>
</dbReference>
<dbReference type="Pfam" id="PF00657">
    <property type="entry name" value="Lipase_GDSL"/>
    <property type="match status" value="2"/>
</dbReference>
<protein>
    <recommendedName>
        <fullName evidence="4">Carbohydrate esterase family 16 protein</fullName>
    </recommendedName>
</protein>
<dbReference type="PANTHER" id="PTHR45648:SF22">
    <property type="entry name" value="GDSL LIPASE_ACYLHYDROLASE FAMILY PROTEIN (AFU_ORTHOLOGUE AFUA_4G14700)"/>
    <property type="match status" value="1"/>
</dbReference>